<organism evidence="1">
    <name type="scientific">marine metagenome</name>
    <dbReference type="NCBI Taxonomy" id="408172"/>
    <lineage>
        <taxon>unclassified sequences</taxon>
        <taxon>metagenomes</taxon>
        <taxon>ecological metagenomes</taxon>
    </lineage>
</organism>
<dbReference type="EMBL" id="UINC01018850">
    <property type="protein sequence ID" value="SVA79476.1"/>
    <property type="molecule type" value="Genomic_DNA"/>
</dbReference>
<dbReference type="AlphaFoldDB" id="A0A381YR22"/>
<reference evidence="1" key="1">
    <citation type="submission" date="2018-05" db="EMBL/GenBank/DDBJ databases">
        <authorList>
            <person name="Lanie J.A."/>
            <person name="Ng W.-L."/>
            <person name="Kazmierczak K.M."/>
            <person name="Andrzejewski T.M."/>
            <person name="Davidsen T.M."/>
            <person name="Wayne K.J."/>
            <person name="Tettelin H."/>
            <person name="Glass J.I."/>
            <person name="Rusch D."/>
            <person name="Podicherti R."/>
            <person name="Tsui H.-C.T."/>
            <person name="Winkler M.E."/>
        </authorList>
    </citation>
    <scope>NUCLEOTIDE SEQUENCE</scope>
</reference>
<evidence type="ECO:0000313" key="1">
    <source>
        <dbReference type="EMBL" id="SVA79476.1"/>
    </source>
</evidence>
<name>A0A381YR22_9ZZZZ</name>
<proteinExistence type="predicted"/>
<protein>
    <submittedName>
        <fullName evidence="1">Uncharacterized protein</fullName>
    </submittedName>
</protein>
<accession>A0A381YR22</accession>
<gene>
    <name evidence="1" type="ORF">METZ01_LOCUS132330</name>
</gene>
<sequence>MNNKESEFVPLAEKLSSPLPQKNVIIKGNKIRNIQKKLININDERKTMENITDEESDNNSDNVCEIESKIEPILEGNKIVGITYTCRCGEESEIKFEVEREKTENTIEIDNVENNTEENTTIDG</sequence>